<evidence type="ECO:0000313" key="3">
    <source>
        <dbReference type="EMBL" id="UXN68585.1"/>
    </source>
</evidence>
<reference evidence="3 4" key="1">
    <citation type="submission" date="2022-09" db="EMBL/GenBank/DDBJ databases">
        <title>Interaction between co-microsymbionts with complementary sets of symbiotic genes in legume-rhizobium systems.</title>
        <authorList>
            <person name="Safronova V."/>
            <person name="Sazanova A."/>
            <person name="Afonin A."/>
            <person name="Chirak E."/>
        </authorList>
    </citation>
    <scope>NUCLEOTIDE SEQUENCE [LARGE SCALE GENOMIC DNA]</scope>
    <source>
        <strain evidence="3 4">A18/4-1</strain>
    </source>
</reference>
<proteinExistence type="predicted"/>
<feature type="region of interest" description="Disordered" evidence="1">
    <location>
        <begin position="171"/>
        <end position="213"/>
    </location>
</feature>
<keyword evidence="4" id="KW-1185">Reference proteome</keyword>
<protein>
    <submittedName>
        <fullName evidence="3">Spy/CpxP family protein refolding chaperone</fullName>
    </submittedName>
</protein>
<evidence type="ECO:0000256" key="2">
    <source>
        <dbReference type="SAM" id="SignalP"/>
    </source>
</evidence>
<evidence type="ECO:0000256" key="1">
    <source>
        <dbReference type="SAM" id="MobiDB-lite"/>
    </source>
</evidence>
<evidence type="ECO:0000313" key="4">
    <source>
        <dbReference type="Proteomes" id="UP001061862"/>
    </source>
</evidence>
<dbReference type="RefSeq" id="WP_262166492.1">
    <property type="nucleotide sequence ID" value="NZ_CP104965.1"/>
</dbReference>
<dbReference type="Proteomes" id="UP001061862">
    <property type="component" value="Chromosome"/>
</dbReference>
<sequence>MKTISKPAIVALLTAALGLTSLAPSFAQEAGPAALAAPAADVQKPGHDHNRFQHPGQFPQGGMRHMELRHGGGFLNFERGAEAAEIGLVRLSHRVELTAEQQPLFDAMKTAILAAADDFATAAQAARPTADAAKPDIAARLDARIAITSANLTALEAIKPSVTAFFDSLTPEQQAALAPQPGERPNWGRPGQDGPRHSGPGAAQPALPAPTNG</sequence>
<name>A0ABY6C8M4_9HYPH</name>
<dbReference type="InterPro" id="IPR012899">
    <property type="entry name" value="LTXXQ"/>
</dbReference>
<keyword evidence="2" id="KW-0732">Signal</keyword>
<accession>A0ABY6C8M4</accession>
<feature type="compositionally biased region" description="Low complexity" evidence="1">
    <location>
        <begin position="199"/>
        <end position="213"/>
    </location>
</feature>
<gene>
    <name evidence="3" type="ORF">N8A98_15140</name>
</gene>
<dbReference type="EMBL" id="CP104965">
    <property type="protein sequence ID" value="UXN68585.1"/>
    <property type="molecule type" value="Genomic_DNA"/>
</dbReference>
<organism evidence="3 4">
    <name type="scientific">Devosia neptuniae</name>
    <dbReference type="NCBI Taxonomy" id="191302"/>
    <lineage>
        <taxon>Bacteria</taxon>
        <taxon>Pseudomonadati</taxon>
        <taxon>Pseudomonadota</taxon>
        <taxon>Alphaproteobacteria</taxon>
        <taxon>Hyphomicrobiales</taxon>
        <taxon>Devosiaceae</taxon>
        <taxon>Devosia</taxon>
    </lineage>
</organism>
<feature type="chain" id="PRO_5047154947" evidence="2">
    <location>
        <begin position="28"/>
        <end position="213"/>
    </location>
</feature>
<dbReference type="Pfam" id="PF07813">
    <property type="entry name" value="LTXXQ"/>
    <property type="match status" value="1"/>
</dbReference>
<feature type="signal peptide" evidence="2">
    <location>
        <begin position="1"/>
        <end position="27"/>
    </location>
</feature>